<dbReference type="STRING" id="980561.A1359_09985"/>
<dbReference type="OrthoDB" id="5573933at2"/>
<dbReference type="RefSeq" id="WP_066982708.1">
    <property type="nucleotide sequence ID" value="NZ_LUUI01000105.1"/>
</dbReference>
<dbReference type="EMBL" id="LUUI01000105">
    <property type="protein sequence ID" value="OAI15031.1"/>
    <property type="molecule type" value="Genomic_DNA"/>
</dbReference>
<proteinExistence type="predicted"/>
<gene>
    <name evidence="2" type="ORF">A1359_09985</name>
</gene>
<sequence length="134" mass="14931">MTDFKPTETSSTLLANGKSSRLREMRNKNLNLSAPAITNDQKTAPANLKDQIQPELLLAQQLINQQLAEILAGLPVGKQQSLFKIRYGMDLDALKQQPIHHIVKLLKIRHPQLLSPGGAMKNILKLTYNGQQTL</sequence>
<evidence type="ECO:0000313" key="2">
    <source>
        <dbReference type="EMBL" id="OAI15031.1"/>
    </source>
</evidence>
<reference evidence="2 3" key="1">
    <citation type="submission" date="2016-03" db="EMBL/GenBank/DDBJ databases">
        <authorList>
            <person name="Ploux O."/>
        </authorList>
    </citation>
    <scope>NUCLEOTIDE SEQUENCE [LARGE SCALE GENOMIC DNA]</scope>
    <source>
        <strain evidence="2 3">R-45370</strain>
    </source>
</reference>
<feature type="region of interest" description="Disordered" evidence="1">
    <location>
        <begin position="1"/>
        <end position="20"/>
    </location>
</feature>
<keyword evidence="3" id="KW-1185">Reference proteome</keyword>
<organism evidence="2 3">
    <name type="scientific">Methylomonas lenta</name>
    <dbReference type="NCBI Taxonomy" id="980561"/>
    <lineage>
        <taxon>Bacteria</taxon>
        <taxon>Pseudomonadati</taxon>
        <taxon>Pseudomonadota</taxon>
        <taxon>Gammaproteobacteria</taxon>
        <taxon>Methylococcales</taxon>
        <taxon>Methylococcaceae</taxon>
        <taxon>Methylomonas</taxon>
    </lineage>
</organism>
<dbReference type="AlphaFoldDB" id="A0A177NB23"/>
<evidence type="ECO:0000313" key="3">
    <source>
        <dbReference type="Proteomes" id="UP000078476"/>
    </source>
</evidence>
<evidence type="ECO:0000256" key="1">
    <source>
        <dbReference type="SAM" id="MobiDB-lite"/>
    </source>
</evidence>
<protein>
    <submittedName>
        <fullName evidence="2">Uncharacterized protein</fullName>
    </submittedName>
</protein>
<name>A0A177NB23_9GAMM</name>
<comment type="caution">
    <text evidence="2">The sequence shown here is derived from an EMBL/GenBank/DDBJ whole genome shotgun (WGS) entry which is preliminary data.</text>
</comment>
<accession>A0A177NB23</accession>
<dbReference type="Proteomes" id="UP000078476">
    <property type="component" value="Unassembled WGS sequence"/>
</dbReference>
<feature type="compositionally biased region" description="Polar residues" evidence="1">
    <location>
        <begin position="7"/>
        <end position="19"/>
    </location>
</feature>